<keyword evidence="3" id="KW-1003">Cell membrane</keyword>
<feature type="transmembrane region" description="Helical" evidence="7">
    <location>
        <begin position="222"/>
        <end position="238"/>
    </location>
</feature>
<reference evidence="8 9" key="1">
    <citation type="submission" date="2023-01" db="EMBL/GenBank/DDBJ databases">
        <title>Thalassococcus onchidii sp. nov., isolated from a marine invertebrate from the South China Sea.</title>
        <authorList>
            <person name="Xu S."/>
            <person name="Liu Z."/>
            <person name="Xu Y."/>
        </authorList>
    </citation>
    <scope>NUCLEOTIDE SEQUENCE [LARGE SCALE GENOMIC DNA]</scope>
    <source>
        <strain evidence="8 9">KCTC 32084</strain>
    </source>
</reference>
<keyword evidence="9" id="KW-1185">Reference proteome</keyword>
<protein>
    <submittedName>
        <fullName evidence="8">Oligosaccharide flippase family protein</fullName>
    </submittedName>
</protein>
<feature type="transmembrane region" description="Helical" evidence="7">
    <location>
        <begin position="392"/>
        <end position="413"/>
    </location>
</feature>
<feature type="transmembrane region" description="Helical" evidence="7">
    <location>
        <begin position="425"/>
        <end position="443"/>
    </location>
</feature>
<feature type="transmembrane region" description="Helical" evidence="7">
    <location>
        <begin position="150"/>
        <end position="175"/>
    </location>
</feature>
<feature type="transmembrane region" description="Helical" evidence="7">
    <location>
        <begin position="258"/>
        <end position="279"/>
    </location>
</feature>
<name>A0ABT4XNH7_9RHOB</name>
<evidence type="ECO:0000256" key="6">
    <source>
        <dbReference type="ARBA" id="ARBA00023136"/>
    </source>
</evidence>
<evidence type="ECO:0000256" key="5">
    <source>
        <dbReference type="ARBA" id="ARBA00022989"/>
    </source>
</evidence>
<keyword evidence="6 7" id="KW-0472">Membrane</keyword>
<accession>A0ABT4XNH7</accession>
<dbReference type="Proteomes" id="UP001210720">
    <property type="component" value="Unassembled WGS sequence"/>
</dbReference>
<keyword evidence="5 7" id="KW-1133">Transmembrane helix</keyword>
<evidence type="ECO:0000256" key="1">
    <source>
        <dbReference type="ARBA" id="ARBA00004651"/>
    </source>
</evidence>
<feature type="transmembrane region" description="Helical" evidence="7">
    <location>
        <begin position="367"/>
        <end position="386"/>
    </location>
</feature>
<feature type="transmembrane region" description="Helical" evidence="7">
    <location>
        <begin position="53"/>
        <end position="76"/>
    </location>
</feature>
<dbReference type="PANTHER" id="PTHR30250:SF10">
    <property type="entry name" value="LIPOPOLYSACCHARIDE BIOSYNTHESIS PROTEIN WZXC"/>
    <property type="match status" value="1"/>
</dbReference>
<evidence type="ECO:0000313" key="9">
    <source>
        <dbReference type="Proteomes" id="UP001210720"/>
    </source>
</evidence>
<evidence type="ECO:0000256" key="4">
    <source>
        <dbReference type="ARBA" id="ARBA00022692"/>
    </source>
</evidence>
<dbReference type="RefSeq" id="WP_271430842.1">
    <property type="nucleotide sequence ID" value="NZ_JAQIOY010000001.1"/>
</dbReference>
<comment type="caution">
    <text evidence="8">The sequence shown here is derived from an EMBL/GenBank/DDBJ whole genome shotgun (WGS) entry which is preliminary data.</text>
</comment>
<gene>
    <name evidence="8" type="ORF">PFY00_02025</name>
</gene>
<evidence type="ECO:0000256" key="7">
    <source>
        <dbReference type="SAM" id="Phobius"/>
    </source>
</evidence>
<sequence length="455" mass="49550">MNALMDKFRGGSLGARVLRSSVLTVGGFGFSQVIRLASNLILTRLLFPEAFGLMALVMVFLMGLGQFSDVGVTPAILQSKRGDDRAFLNTAWTIQVMRGFALWLVACAAAVPMAWIYDEPMLGQILPVAALTLLIAGFKPTRMDTANRHLMLGRVTVLDMVTQLSGVVVAVLLAWWTGSVWALVVSGVVGSIVEVFINSAFLPGERNRFRWEKAAARELINFGKWVFLATVCGFVFTQSDKILIGKYLPLDVFGVYNIGFFLAAFPMLLGGIVTRKILIPIYRETPPTESRENFLRLRKMRFAVTTLLLCMVTVFACLGVWLVDLMYDPRYAMAGAVVVLLACAQIPMLIVQTYDQAALAAGDSRRFFVLALARAVLMVVCLLIGLEQAGLIGALIGQGVAFVLAYPVVVWLARRMGAWDGIHDVIFAVLGLCAAALAVWLNWSEIVALAGKSAG</sequence>
<comment type="subcellular location">
    <subcellularLocation>
        <location evidence="1">Cell membrane</location>
        <topology evidence="1">Multi-pass membrane protein</topology>
    </subcellularLocation>
</comment>
<dbReference type="EMBL" id="JAQIOY010000001">
    <property type="protein sequence ID" value="MDA7423494.1"/>
    <property type="molecule type" value="Genomic_DNA"/>
</dbReference>
<comment type="similarity">
    <text evidence="2">Belongs to the polysaccharide synthase family.</text>
</comment>
<dbReference type="PANTHER" id="PTHR30250">
    <property type="entry name" value="PST FAMILY PREDICTED COLANIC ACID TRANSPORTER"/>
    <property type="match status" value="1"/>
</dbReference>
<organism evidence="8 9">
    <name type="scientific">Thalassococcus lentus</name>
    <dbReference type="NCBI Taxonomy" id="1210524"/>
    <lineage>
        <taxon>Bacteria</taxon>
        <taxon>Pseudomonadati</taxon>
        <taxon>Pseudomonadota</taxon>
        <taxon>Alphaproteobacteria</taxon>
        <taxon>Rhodobacterales</taxon>
        <taxon>Roseobacteraceae</taxon>
        <taxon>Thalassococcus</taxon>
    </lineage>
</organism>
<evidence type="ECO:0000256" key="2">
    <source>
        <dbReference type="ARBA" id="ARBA00007430"/>
    </source>
</evidence>
<feature type="transmembrane region" description="Helical" evidence="7">
    <location>
        <begin position="21"/>
        <end position="47"/>
    </location>
</feature>
<feature type="transmembrane region" description="Helical" evidence="7">
    <location>
        <begin position="334"/>
        <end position="355"/>
    </location>
</feature>
<feature type="transmembrane region" description="Helical" evidence="7">
    <location>
        <begin position="181"/>
        <end position="201"/>
    </location>
</feature>
<dbReference type="Pfam" id="PF13440">
    <property type="entry name" value="Polysacc_synt_3"/>
    <property type="match status" value="1"/>
</dbReference>
<feature type="transmembrane region" description="Helical" evidence="7">
    <location>
        <begin position="300"/>
        <end position="322"/>
    </location>
</feature>
<dbReference type="InterPro" id="IPR050833">
    <property type="entry name" value="Poly_Biosynth_Transport"/>
</dbReference>
<feature type="transmembrane region" description="Helical" evidence="7">
    <location>
        <begin position="121"/>
        <end position="138"/>
    </location>
</feature>
<feature type="transmembrane region" description="Helical" evidence="7">
    <location>
        <begin position="96"/>
        <end position="115"/>
    </location>
</feature>
<keyword evidence="4 7" id="KW-0812">Transmembrane</keyword>
<proteinExistence type="inferred from homology"/>
<evidence type="ECO:0000313" key="8">
    <source>
        <dbReference type="EMBL" id="MDA7423494.1"/>
    </source>
</evidence>
<evidence type="ECO:0000256" key="3">
    <source>
        <dbReference type="ARBA" id="ARBA00022475"/>
    </source>
</evidence>